<feature type="signal peptide" evidence="2">
    <location>
        <begin position="1"/>
        <end position="20"/>
    </location>
</feature>
<gene>
    <name evidence="3" type="ORF">ACHKAR_12220</name>
</gene>
<dbReference type="RefSeq" id="WP_395417604.1">
    <property type="nucleotide sequence ID" value="NZ_JBIPKE010000017.1"/>
</dbReference>
<feature type="compositionally biased region" description="Low complexity" evidence="1">
    <location>
        <begin position="43"/>
        <end position="55"/>
    </location>
</feature>
<feature type="region of interest" description="Disordered" evidence="1">
    <location>
        <begin position="43"/>
        <end position="80"/>
    </location>
</feature>
<evidence type="ECO:0000313" key="3">
    <source>
        <dbReference type="EMBL" id="MFH6984211.1"/>
    </source>
</evidence>
<keyword evidence="2" id="KW-0732">Signal</keyword>
<organism evidence="3 4">
    <name type="scientific">Marinoscillum luteum</name>
    <dbReference type="NCBI Taxonomy" id="861051"/>
    <lineage>
        <taxon>Bacteria</taxon>
        <taxon>Pseudomonadati</taxon>
        <taxon>Bacteroidota</taxon>
        <taxon>Cytophagia</taxon>
        <taxon>Cytophagales</taxon>
        <taxon>Reichenbachiellaceae</taxon>
        <taxon>Marinoscillum</taxon>
    </lineage>
</organism>
<dbReference type="Proteomes" id="UP001610063">
    <property type="component" value="Unassembled WGS sequence"/>
</dbReference>
<comment type="caution">
    <text evidence="3">The sequence shown here is derived from an EMBL/GenBank/DDBJ whole genome shotgun (WGS) entry which is preliminary data.</text>
</comment>
<evidence type="ECO:0000256" key="1">
    <source>
        <dbReference type="SAM" id="MobiDB-lite"/>
    </source>
</evidence>
<reference evidence="3 4" key="1">
    <citation type="journal article" date="2013" name="Int. J. Syst. Evol. Microbiol.">
        <title>Marinoscillum luteum sp. nov., isolated from marine sediment.</title>
        <authorList>
            <person name="Cha I.T."/>
            <person name="Park S.J."/>
            <person name="Kim S.J."/>
            <person name="Kim J.G."/>
            <person name="Jung M.Y."/>
            <person name="Shin K.S."/>
            <person name="Kwon K.K."/>
            <person name="Yang S.H."/>
            <person name="Seo Y.S."/>
            <person name="Rhee S.K."/>
        </authorList>
    </citation>
    <scope>NUCLEOTIDE SEQUENCE [LARGE SCALE GENOMIC DNA]</scope>
    <source>
        <strain evidence="3 4">KCTC 23939</strain>
    </source>
</reference>
<evidence type="ECO:0000313" key="4">
    <source>
        <dbReference type="Proteomes" id="UP001610063"/>
    </source>
</evidence>
<accession>A0ABW7N994</accession>
<dbReference type="EMBL" id="JBIPKE010000017">
    <property type="protein sequence ID" value="MFH6984211.1"/>
    <property type="molecule type" value="Genomic_DNA"/>
</dbReference>
<feature type="chain" id="PRO_5047385080" evidence="2">
    <location>
        <begin position="21"/>
        <end position="238"/>
    </location>
</feature>
<keyword evidence="4" id="KW-1185">Reference proteome</keyword>
<name>A0ABW7N994_9BACT</name>
<proteinExistence type="predicted"/>
<sequence>MKLLTTLFFLTFTMVNTAFAQIQLKEKLSKKANQEIDKFLFGNKNKNQSDDTNTNTDDEVLDTYEPSDSSDPLGGYRRESVNYGTMSPSEVVGFRDLINFLPDELGDYRIAEKPEGSTTRYGEYRYSFGSKSYSKGDEELKASIFDYAQTASLLGLYANQYEHESTDGVMRSIEVNGNPGWYSANYDSNETNLALVVNGRFLITISGNGLEEATLKRYTAGMDLDQLPEAPPAPEEED</sequence>
<protein>
    <submittedName>
        <fullName evidence="3">Uncharacterized protein</fullName>
    </submittedName>
</protein>
<evidence type="ECO:0000256" key="2">
    <source>
        <dbReference type="SAM" id="SignalP"/>
    </source>
</evidence>